<dbReference type="NCBIfam" id="TIGR00350">
    <property type="entry name" value="lytR_cpsA_psr"/>
    <property type="match status" value="1"/>
</dbReference>
<evidence type="ECO:0000256" key="2">
    <source>
        <dbReference type="SAM" id="MobiDB-lite"/>
    </source>
</evidence>
<comment type="similarity">
    <text evidence="1">Belongs to the LytR/CpsA/Psr (LCP) family.</text>
</comment>
<proteinExistence type="inferred from homology"/>
<dbReference type="AlphaFoldDB" id="A0A926DPK9"/>
<dbReference type="Gene3D" id="3.40.630.190">
    <property type="entry name" value="LCP protein"/>
    <property type="match status" value="1"/>
</dbReference>
<reference evidence="4" key="1">
    <citation type="submission" date="2020-08" db="EMBL/GenBank/DDBJ databases">
        <title>Genome public.</title>
        <authorList>
            <person name="Liu C."/>
            <person name="Sun Q."/>
        </authorList>
    </citation>
    <scope>NUCLEOTIDE SEQUENCE</scope>
    <source>
        <strain evidence="4">H8</strain>
    </source>
</reference>
<gene>
    <name evidence="4" type="ORF">H8698_11025</name>
</gene>
<organism evidence="4 5">
    <name type="scientific">Congzhengia minquanensis</name>
    <dbReference type="NCBI Taxonomy" id="2763657"/>
    <lineage>
        <taxon>Bacteria</taxon>
        <taxon>Bacillati</taxon>
        <taxon>Bacillota</taxon>
        <taxon>Clostridia</taxon>
        <taxon>Eubacteriales</taxon>
        <taxon>Oscillospiraceae</taxon>
        <taxon>Congzhengia</taxon>
    </lineage>
</organism>
<dbReference type="PANTHER" id="PTHR33392:SF6">
    <property type="entry name" value="POLYISOPRENYL-TEICHOIC ACID--PEPTIDOGLYCAN TEICHOIC ACID TRANSFERASE TAGU"/>
    <property type="match status" value="1"/>
</dbReference>
<dbReference type="InterPro" id="IPR004474">
    <property type="entry name" value="LytR_CpsA_psr"/>
</dbReference>
<dbReference type="PANTHER" id="PTHR33392">
    <property type="entry name" value="POLYISOPRENYL-TEICHOIC ACID--PEPTIDOGLYCAN TEICHOIC ACID TRANSFERASE TAGU"/>
    <property type="match status" value="1"/>
</dbReference>
<evidence type="ECO:0000313" key="5">
    <source>
        <dbReference type="Proteomes" id="UP000611762"/>
    </source>
</evidence>
<sequence length="357" mass="39911">MNIKKFVVIFVTAFLAFASINLGIYFGKMSHMTALDDDIANLLDKPPMEGKLNMLLLGVDEGGHRSDTIMLVNVDNVQKEIKLMSIPRDTKITLNNGKVMKINACMGMKNREQFMIETIKTITKMPIHYYCEINFDGFKEIIDILGGVDYNVPFDMDYDDPAQDLHIHLKAGQQHLDGQAAHDFVRFRHNNKGAEVYAPGDYYKGDIGRIGAQQAFLSELFRQKMQPQYILKAPELINAAYKYVHTNFTVKTALEFISMLKSADTTELKTYLLPGTDRYENKVSYYIYSPSETKKLVLEEFGYPEDEAKALEQRAKASSSPSSSAQPSAAAAPKTTDGSGSASKAPAQSRKPATEID</sequence>
<feature type="domain" description="Cell envelope-related transcriptional attenuator" evidence="3">
    <location>
        <begin position="65"/>
        <end position="223"/>
    </location>
</feature>
<feature type="compositionally biased region" description="Low complexity" evidence="2">
    <location>
        <begin position="316"/>
        <end position="334"/>
    </location>
</feature>
<accession>A0A926DPK9</accession>
<dbReference type="EMBL" id="JACRSU010000004">
    <property type="protein sequence ID" value="MBC8541509.1"/>
    <property type="molecule type" value="Genomic_DNA"/>
</dbReference>
<dbReference type="Proteomes" id="UP000611762">
    <property type="component" value="Unassembled WGS sequence"/>
</dbReference>
<evidence type="ECO:0000256" key="1">
    <source>
        <dbReference type="ARBA" id="ARBA00006068"/>
    </source>
</evidence>
<comment type="caution">
    <text evidence="4">The sequence shown here is derived from an EMBL/GenBank/DDBJ whole genome shotgun (WGS) entry which is preliminary data.</text>
</comment>
<feature type="region of interest" description="Disordered" evidence="2">
    <location>
        <begin position="309"/>
        <end position="357"/>
    </location>
</feature>
<dbReference type="RefSeq" id="WP_249313532.1">
    <property type="nucleotide sequence ID" value="NZ_JACRSU010000004.1"/>
</dbReference>
<name>A0A926DPK9_9FIRM</name>
<dbReference type="Pfam" id="PF03816">
    <property type="entry name" value="LytR_cpsA_psr"/>
    <property type="match status" value="1"/>
</dbReference>
<keyword evidence="5" id="KW-1185">Reference proteome</keyword>
<dbReference type="InterPro" id="IPR050922">
    <property type="entry name" value="LytR/CpsA/Psr_CW_biosynth"/>
</dbReference>
<evidence type="ECO:0000313" key="4">
    <source>
        <dbReference type="EMBL" id="MBC8541509.1"/>
    </source>
</evidence>
<protein>
    <submittedName>
        <fullName evidence="4">LCP family protein</fullName>
    </submittedName>
</protein>
<evidence type="ECO:0000259" key="3">
    <source>
        <dbReference type="Pfam" id="PF03816"/>
    </source>
</evidence>